<evidence type="ECO:0000259" key="1">
    <source>
        <dbReference type="Pfam" id="PF20167"/>
    </source>
</evidence>
<name>A0A444ZJC8_ARAHY</name>
<organism evidence="2 3">
    <name type="scientific">Arachis hypogaea</name>
    <name type="common">Peanut</name>
    <dbReference type="NCBI Taxonomy" id="3818"/>
    <lineage>
        <taxon>Eukaryota</taxon>
        <taxon>Viridiplantae</taxon>
        <taxon>Streptophyta</taxon>
        <taxon>Embryophyta</taxon>
        <taxon>Tracheophyta</taxon>
        <taxon>Spermatophyta</taxon>
        <taxon>Magnoliopsida</taxon>
        <taxon>eudicotyledons</taxon>
        <taxon>Gunneridae</taxon>
        <taxon>Pentapetalae</taxon>
        <taxon>rosids</taxon>
        <taxon>fabids</taxon>
        <taxon>Fabales</taxon>
        <taxon>Fabaceae</taxon>
        <taxon>Papilionoideae</taxon>
        <taxon>50 kb inversion clade</taxon>
        <taxon>dalbergioids sensu lato</taxon>
        <taxon>Dalbergieae</taxon>
        <taxon>Pterocarpus clade</taxon>
        <taxon>Arachis</taxon>
    </lineage>
</organism>
<comment type="caution">
    <text evidence="2">The sequence shown here is derived from an EMBL/GenBank/DDBJ whole genome shotgun (WGS) entry which is preliminary data.</text>
</comment>
<accession>A0A444ZJC8</accession>
<keyword evidence="3" id="KW-1185">Reference proteome</keyword>
<dbReference type="AlphaFoldDB" id="A0A444ZJC8"/>
<evidence type="ECO:0000313" key="3">
    <source>
        <dbReference type="Proteomes" id="UP000289738"/>
    </source>
</evidence>
<proteinExistence type="predicted"/>
<dbReference type="EMBL" id="SDMP01000014">
    <property type="protein sequence ID" value="RYR14307.1"/>
    <property type="molecule type" value="Genomic_DNA"/>
</dbReference>
<reference evidence="2 3" key="1">
    <citation type="submission" date="2019-01" db="EMBL/GenBank/DDBJ databases">
        <title>Sequencing of cultivated peanut Arachis hypogaea provides insights into genome evolution and oil improvement.</title>
        <authorList>
            <person name="Chen X."/>
        </authorList>
    </citation>
    <scope>NUCLEOTIDE SEQUENCE [LARGE SCALE GENOMIC DNA]</scope>
    <source>
        <strain evidence="3">cv. Fuhuasheng</strain>
        <tissue evidence="2">Leaves</tissue>
    </source>
</reference>
<dbReference type="Pfam" id="PF20167">
    <property type="entry name" value="Transposase_32"/>
    <property type="match status" value="1"/>
</dbReference>
<dbReference type="InterPro" id="IPR046796">
    <property type="entry name" value="Transposase_32_dom"/>
</dbReference>
<protein>
    <recommendedName>
        <fullName evidence="1">Putative plant transposon protein domain-containing protein</fullName>
    </recommendedName>
</protein>
<sequence>MGLGFVYRELGRVNTSWVQEFYCNFFRYNLESVYLRGRMILVIEVAIEDVLGCLPKASDTDAYVQAGVEIHCMTYDYDTLRSVIATLDAPWVMDADNRKPKGMLFAYLTKEAWTWQQILAHYVMPTTHFTEILVDMLVLISCIMEGKEVYFSRLIKRFLWRGHVHGTLPFLTLITEMAE</sequence>
<evidence type="ECO:0000313" key="2">
    <source>
        <dbReference type="EMBL" id="RYR14307.1"/>
    </source>
</evidence>
<gene>
    <name evidence="2" type="ORF">Ahy_B04g070863</name>
</gene>
<feature type="domain" description="Putative plant transposon protein" evidence="1">
    <location>
        <begin position="3"/>
        <end position="177"/>
    </location>
</feature>
<dbReference type="Proteomes" id="UP000289738">
    <property type="component" value="Chromosome B04"/>
</dbReference>